<dbReference type="InterPro" id="IPR051470">
    <property type="entry name" value="Thiol:disulfide_interchange"/>
</dbReference>
<organism evidence="9 10">
    <name type="scientific">Ideonella livida</name>
    <dbReference type="NCBI Taxonomy" id="2707176"/>
    <lineage>
        <taxon>Bacteria</taxon>
        <taxon>Pseudomonadati</taxon>
        <taxon>Pseudomonadota</taxon>
        <taxon>Betaproteobacteria</taxon>
        <taxon>Burkholderiales</taxon>
        <taxon>Sphaerotilaceae</taxon>
        <taxon>Ideonella</taxon>
    </lineage>
</organism>
<reference evidence="9 10" key="1">
    <citation type="submission" date="2020-02" db="EMBL/GenBank/DDBJ databases">
        <title>Ideonella bacterium strain TBM-1.</title>
        <authorList>
            <person name="Chen W.-M."/>
        </authorList>
    </citation>
    <scope>NUCLEOTIDE SEQUENCE [LARGE SCALE GENOMIC DNA]</scope>
    <source>
        <strain evidence="9 10">TBM-1</strain>
    </source>
</reference>
<keyword evidence="4 7" id="KW-0574">Periplasm</keyword>
<dbReference type="SUPFAM" id="SSF54423">
    <property type="entry name" value="DsbC/DsbG N-terminal domain-like"/>
    <property type="match status" value="1"/>
</dbReference>
<keyword evidence="6 7" id="KW-0676">Redox-active center</keyword>
<accession>A0A7C9PI45</accession>
<dbReference type="EMBL" id="JAAGOH010000019">
    <property type="protein sequence ID" value="NDY92573.1"/>
    <property type="molecule type" value="Genomic_DNA"/>
</dbReference>
<keyword evidence="5" id="KW-1015">Disulfide bond</keyword>
<keyword evidence="10" id="KW-1185">Reference proteome</keyword>
<evidence type="ECO:0000259" key="8">
    <source>
        <dbReference type="PROSITE" id="PS51352"/>
    </source>
</evidence>
<dbReference type="CDD" id="cd03020">
    <property type="entry name" value="DsbA_DsbC_DsbG"/>
    <property type="match status" value="1"/>
</dbReference>
<feature type="signal peptide" evidence="7">
    <location>
        <begin position="1"/>
        <end position="30"/>
    </location>
</feature>
<comment type="subcellular location">
    <subcellularLocation>
        <location evidence="1 7">Periplasm</location>
    </subcellularLocation>
</comment>
<dbReference type="InterPro" id="IPR033954">
    <property type="entry name" value="DiS-bond_Isoase_DsbC/G"/>
</dbReference>
<dbReference type="InterPro" id="IPR018950">
    <property type="entry name" value="DiS-bond_isomerase_DsbC/G_N"/>
</dbReference>
<dbReference type="AlphaFoldDB" id="A0A7C9PI45"/>
<dbReference type="Gene3D" id="3.10.450.70">
    <property type="entry name" value="Disulphide bond isomerase, DsbC/G, N-terminal"/>
    <property type="match status" value="1"/>
</dbReference>
<evidence type="ECO:0000256" key="3">
    <source>
        <dbReference type="ARBA" id="ARBA00022729"/>
    </source>
</evidence>
<dbReference type="SUPFAM" id="SSF52833">
    <property type="entry name" value="Thioredoxin-like"/>
    <property type="match status" value="1"/>
</dbReference>
<evidence type="ECO:0000313" key="10">
    <source>
        <dbReference type="Proteomes" id="UP000484255"/>
    </source>
</evidence>
<evidence type="ECO:0000256" key="1">
    <source>
        <dbReference type="ARBA" id="ARBA00004418"/>
    </source>
</evidence>
<dbReference type="InterPro" id="IPR012336">
    <property type="entry name" value="Thioredoxin-like_fold"/>
</dbReference>
<dbReference type="Proteomes" id="UP000484255">
    <property type="component" value="Unassembled WGS sequence"/>
</dbReference>
<dbReference type="PROSITE" id="PS51352">
    <property type="entry name" value="THIOREDOXIN_2"/>
    <property type="match status" value="1"/>
</dbReference>
<evidence type="ECO:0000256" key="6">
    <source>
        <dbReference type="ARBA" id="ARBA00023284"/>
    </source>
</evidence>
<evidence type="ECO:0000256" key="5">
    <source>
        <dbReference type="ARBA" id="ARBA00023157"/>
    </source>
</evidence>
<evidence type="ECO:0000256" key="4">
    <source>
        <dbReference type="ARBA" id="ARBA00022764"/>
    </source>
</evidence>
<comment type="similarity">
    <text evidence="2 7">Belongs to the thioredoxin family. DsbC subfamily.</text>
</comment>
<dbReference type="InterPro" id="IPR009094">
    <property type="entry name" value="DiS-bond_isomerase_DsbC/G_N_sf"/>
</dbReference>
<feature type="chain" id="PRO_5029032002" description="Thiol:disulfide interchange protein" evidence="7">
    <location>
        <begin position="31"/>
        <end position="249"/>
    </location>
</feature>
<dbReference type="RefSeq" id="WP_163458552.1">
    <property type="nucleotide sequence ID" value="NZ_JAAGOH010000019.1"/>
</dbReference>
<evidence type="ECO:0000256" key="7">
    <source>
        <dbReference type="RuleBase" id="RU364038"/>
    </source>
</evidence>
<comment type="caution">
    <text evidence="9">The sequence shown here is derived from an EMBL/GenBank/DDBJ whole genome shotgun (WGS) entry which is preliminary data.</text>
</comment>
<dbReference type="Pfam" id="PF13098">
    <property type="entry name" value="Thioredoxin_2"/>
    <property type="match status" value="1"/>
</dbReference>
<feature type="domain" description="Thioredoxin" evidence="8">
    <location>
        <begin position="95"/>
        <end position="247"/>
    </location>
</feature>
<comment type="function">
    <text evidence="7">Required for disulfide bond formation in some periplasmic proteins. Acts by transferring its disulfide bond to other proteins and is reduced in the process.</text>
</comment>
<proteinExistence type="inferred from homology"/>
<dbReference type="InterPro" id="IPR013766">
    <property type="entry name" value="Thioredoxin_domain"/>
</dbReference>
<sequence>MRRLSPALALRAPLAVAGLCLAVLATAAHANEEAIRKALTERMPGLPKIDEISKSPIPGLYEVRMGADILYVDETGDHVIEGSIYNTRTRTDLTKARIDKLTAVAFADLPLKDAIVIKQGNGSRRLAVFVDPNCGYCKRLEKDLQALKDVTIYNFVIPILGPDSQAKAKDIWCAKDAGRVWRNWMVEGTVPPRVMDKCDIAAIDRNLEFSRKYRINGTPALIFEDGTRTPGAIPADRIEKQLQAARRPA</sequence>
<dbReference type="GO" id="GO:0042597">
    <property type="term" value="C:periplasmic space"/>
    <property type="evidence" value="ECO:0007669"/>
    <property type="project" value="UniProtKB-SubCell"/>
</dbReference>
<dbReference type="PANTHER" id="PTHR35272">
    <property type="entry name" value="THIOL:DISULFIDE INTERCHANGE PROTEIN DSBC-RELATED"/>
    <property type="match status" value="1"/>
</dbReference>
<evidence type="ECO:0000313" key="9">
    <source>
        <dbReference type="EMBL" id="NDY92573.1"/>
    </source>
</evidence>
<dbReference type="InterPro" id="IPR036249">
    <property type="entry name" value="Thioredoxin-like_sf"/>
</dbReference>
<keyword evidence="3 7" id="KW-0732">Signal</keyword>
<dbReference type="PANTHER" id="PTHR35272:SF3">
    <property type="entry name" value="THIOL:DISULFIDE INTERCHANGE PROTEIN DSBC"/>
    <property type="match status" value="1"/>
</dbReference>
<protein>
    <recommendedName>
        <fullName evidence="7">Thiol:disulfide interchange protein</fullName>
    </recommendedName>
</protein>
<dbReference type="Gene3D" id="3.40.30.10">
    <property type="entry name" value="Glutaredoxin"/>
    <property type="match status" value="1"/>
</dbReference>
<evidence type="ECO:0000256" key="2">
    <source>
        <dbReference type="ARBA" id="ARBA00009813"/>
    </source>
</evidence>
<gene>
    <name evidence="9" type="ORF">G3A44_15395</name>
</gene>
<dbReference type="Pfam" id="PF10411">
    <property type="entry name" value="DsbC_N"/>
    <property type="match status" value="1"/>
</dbReference>
<name>A0A7C9PI45_9BURK</name>